<reference evidence="1 4" key="1">
    <citation type="submission" date="2016-04" db="EMBL/GenBank/DDBJ databases">
        <authorList>
            <person name="Evans L.H."/>
            <person name="Alamgir A."/>
            <person name="Owens N."/>
            <person name="Weber N.D."/>
            <person name="Virtaneva K."/>
            <person name="Barbian K."/>
            <person name="Babar A."/>
            <person name="Rosenke K."/>
        </authorList>
    </citation>
    <scope>NUCLEOTIDE SEQUENCE [LARGE SCALE GENOMIC DNA]</scope>
    <source>
        <strain evidence="1">S5</strain>
        <strain evidence="4">S5(T) (JCM 30642 \VKM B-2941)</strain>
    </source>
</reference>
<dbReference type="GeneID" id="41588394"/>
<keyword evidence="3" id="KW-1185">Reference proteome</keyword>
<organism evidence="1 4">
    <name type="scientific">Cuniculiplasma divulgatum</name>
    <dbReference type="NCBI Taxonomy" id="1673428"/>
    <lineage>
        <taxon>Archaea</taxon>
        <taxon>Methanobacteriati</taxon>
        <taxon>Thermoplasmatota</taxon>
        <taxon>Thermoplasmata</taxon>
        <taxon>Thermoplasmatales</taxon>
        <taxon>Cuniculiplasmataceae</taxon>
        <taxon>Cuniculiplasma</taxon>
    </lineage>
</organism>
<evidence type="ECO:0000313" key="3">
    <source>
        <dbReference type="Proteomes" id="UP000187822"/>
    </source>
</evidence>
<evidence type="ECO:0000313" key="1">
    <source>
        <dbReference type="EMBL" id="SIM64934.1"/>
    </source>
</evidence>
<name>A0A1N5UVZ9_9ARCH</name>
<reference evidence="3" key="3">
    <citation type="submission" date="2016-06" db="EMBL/GenBank/DDBJ databases">
        <authorList>
            <person name="Toshchakov V.S."/>
        </authorList>
    </citation>
    <scope>NUCLEOTIDE SEQUENCE [LARGE SCALE GENOMIC DNA]</scope>
    <source>
        <strain>PM4 (JCM 30641</strain>
        <strain evidence="3">\VKM B-2940)</strain>
    </source>
</reference>
<dbReference type="RefSeq" id="WP_021789517.1">
    <property type="nucleotide sequence ID" value="NZ_LT671858.1"/>
</dbReference>
<dbReference type="Proteomes" id="UP000195607">
    <property type="component" value="Chromosome I"/>
</dbReference>
<evidence type="ECO:0000313" key="2">
    <source>
        <dbReference type="EMBL" id="SJK84950.1"/>
    </source>
</evidence>
<evidence type="ECO:0000313" key="4">
    <source>
        <dbReference type="Proteomes" id="UP000195607"/>
    </source>
</evidence>
<proteinExistence type="predicted"/>
<reference evidence="2" key="2">
    <citation type="submission" date="2016-06" db="EMBL/GenBank/DDBJ databases">
        <authorList>
            <person name="Olsen C.W."/>
            <person name="Carey S."/>
            <person name="Hinshaw L."/>
            <person name="Karasin A.I."/>
        </authorList>
    </citation>
    <scope>NUCLEOTIDE SEQUENCE [LARGE SCALE GENOMIC DNA]</scope>
    <source>
        <strain evidence="2">PM4</strain>
    </source>
</reference>
<sequence length="130" mass="15069">MHFTNRIYLNEQVDMQKLGNLVLSFFKEEGFITQRINLDHTQIIQAKKGGIMRALLSTNKAFTIIVKGDPNNIDVIMGIREWIEEDSESKLKTAIKTPISFFESVPEAIWAYELEHHLWNHLETNIELGI</sequence>
<dbReference type="KEGG" id="cdiv:CPM_1139"/>
<protein>
    <submittedName>
        <fullName evidence="1">Uncharacterized protein</fullName>
    </submittedName>
</protein>
<accession>A0A1N5UVZ9</accession>
<dbReference type="OrthoDB" id="55635at2157"/>
<gene>
    <name evidence="2" type="ORF">CPM_1139</name>
    <name evidence="1" type="ORF">CSP5_1135</name>
</gene>
<dbReference type="EMBL" id="LT719092">
    <property type="protein sequence ID" value="SJK84950.1"/>
    <property type="molecule type" value="Genomic_DNA"/>
</dbReference>
<dbReference type="AlphaFoldDB" id="A0A1N5UVZ9"/>
<dbReference type="EMBL" id="LT671858">
    <property type="protein sequence ID" value="SIM64934.1"/>
    <property type="molecule type" value="Genomic_DNA"/>
</dbReference>
<dbReference type="Proteomes" id="UP000187822">
    <property type="component" value="Chromosome I"/>
</dbReference>